<dbReference type="InterPro" id="IPR019559">
    <property type="entry name" value="Cullin_neddylation_domain"/>
</dbReference>
<dbReference type="GO" id="GO:0006511">
    <property type="term" value="P:ubiquitin-dependent protein catabolic process"/>
    <property type="evidence" value="ECO:0007669"/>
    <property type="project" value="InterPro"/>
</dbReference>
<keyword evidence="9" id="KW-1185">Reference proteome</keyword>
<comment type="similarity">
    <text evidence="1 4 5">Belongs to the cullin family.</text>
</comment>
<gene>
    <name evidence="8" type="ORF">SODALDRAFT_282953</name>
</gene>
<dbReference type="SMART" id="SM00884">
    <property type="entry name" value="Cullin_Nedd8"/>
    <property type="match status" value="1"/>
</dbReference>
<protein>
    <submittedName>
        <fullName evidence="8">Cullin-4A</fullName>
    </submittedName>
</protein>
<dbReference type="InterPro" id="IPR036390">
    <property type="entry name" value="WH_DNA-bd_sf"/>
</dbReference>
<evidence type="ECO:0000256" key="1">
    <source>
        <dbReference type="ARBA" id="ARBA00006019"/>
    </source>
</evidence>
<dbReference type="InterPro" id="IPR045093">
    <property type="entry name" value="Cullin"/>
</dbReference>
<evidence type="ECO:0000256" key="2">
    <source>
        <dbReference type="ARBA" id="ARBA00022499"/>
    </source>
</evidence>
<dbReference type="InterPro" id="IPR016158">
    <property type="entry name" value="Cullin_homology"/>
</dbReference>
<dbReference type="RefSeq" id="XP_028463766.1">
    <property type="nucleotide sequence ID" value="XM_028608373.1"/>
</dbReference>
<dbReference type="SMART" id="SM00182">
    <property type="entry name" value="CULLIN"/>
    <property type="match status" value="1"/>
</dbReference>
<evidence type="ECO:0000313" key="9">
    <source>
        <dbReference type="Proteomes" id="UP000272025"/>
    </source>
</evidence>
<dbReference type="InterPro" id="IPR036317">
    <property type="entry name" value="Cullin_homology_sf"/>
</dbReference>
<name>A0A3N2PNF7_SODAK</name>
<dbReference type="InterPro" id="IPR016159">
    <property type="entry name" value="Cullin_repeat-like_dom_sf"/>
</dbReference>
<dbReference type="Pfam" id="PF10557">
    <property type="entry name" value="Cullin_Nedd8"/>
    <property type="match status" value="1"/>
</dbReference>
<dbReference type="SUPFAM" id="SSF46785">
    <property type="entry name" value="Winged helix' DNA-binding domain"/>
    <property type="match status" value="1"/>
</dbReference>
<proteinExistence type="inferred from homology"/>
<dbReference type="Gene3D" id="3.30.230.130">
    <property type="entry name" value="Cullin, Chain C, Domain 2"/>
    <property type="match status" value="1"/>
</dbReference>
<dbReference type="FunFam" id="1.20.1310.10:FF:000031">
    <property type="entry name" value="Ubiquitin ligase subunit CulD"/>
    <property type="match status" value="1"/>
</dbReference>
<dbReference type="PROSITE" id="PS50069">
    <property type="entry name" value="CULLIN_2"/>
    <property type="match status" value="1"/>
</dbReference>
<dbReference type="Gene3D" id="1.10.10.10">
    <property type="entry name" value="Winged helix-like DNA-binding domain superfamily/Winged helix DNA-binding domain"/>
    <property type="match status" value="1"/>
</dbReference>
<evidence type="ECO:0000256" key="4">
    <source>
        <dbReference type="PROSITE-ProRule" id="PRU00330"/>
    </source>
</evidence>
<reference evidence="8 9" key="1">
    <citation type="journal article" date="2018" name="Mol. Ecol.">
        <title>The obligate alkalophilic soda-lake fungus Sodiomyces alkalinus has shifted to a protein diet.</title>
        <authorList>
            <person name="Grum-Grzhimaylo A.A."/>
            <person name="Falkoski D.L."/>
            <person name="van den Heuvel J."/>
            <person name="Valero-Jimenez C.A."/>
            <person name="Min B."/>
            <person name="Choi I.G."/>
            <person name="Lipzen A."/>
            <person name="Daum C.G."/>
            <person name="Aanen D.K."/>
            <person name="Tsang A."/>
            <person name="Henrissat B."/>
            <person name="Bilanenko E.N."/>
            <person name="de Vries R.P."/>
            <person name="van Kan J.A.L."/>
            <person name="Grigoriev I.V."/>
            <person name="Debets A.J.M."/>
        </authorList>
    </citation>
    <scope>NUCLEOTIDE SEQUENCE [LARGE SCALE GENOMIC DNA]</scope>
    <source>
        <strain evidence="8 9">F11</strain>
    </source>
</reference>
<dbReference type="InterPro" id="IPR001373">
    <property type="entry name" value="Cullin_N"/>
</dbReference>
<feature type="domain" description="Cullin family profile" evidence="7">
    <location>
        <begin position="410"/>
        <end position="665"/>
    </location>
</feature>
<accession>A0A3N2PNF7</accession>
<dbReference type="Proteomes" id="UP000272025">
    <property type="component" value="Unassembled WGS sequence"/>
</dbReference>
<dbReference type="STRING" id="1314773.A0A3N2PNF7"/>
<keyword evidence="3" id="KW-0832">Ubl conjugation</keyword>
<evidence type="ECO:0000256" key="3">
    <source>
        <dbReference type="ARBA" id="ARBA00022843"/>
    </source>
</evidence>
<dbReference type="EMBL" id="ML119060">
    <property type="protein sequence ID" value="ROT35960.1"/>
    <property type="molecule type" value="Genomic_DNA"/>
</dbReference>
<sequence length="791" mass="90768">MSGKMKGKLPDRQPIDLTQQTAFRPYAGAKKLVIKNLRTSSTDEQSETYCNRTEQELREALVAIFRQEPLRLSLERLYRGVEDMCRHGREKHIYTLLYDVLETHLQSDVWQIVSAEFGSDNIEMLRVVIKQWQLLNRQIVIVRSIYSYLDRTYVLGDKSLYSVNDLTIAHFRKMLWGEKTSLSPWARCVAAVCDMVAFDRAEDKRFDSGLLRDSIMMFHVLSIYQKSFEKAFLSDSKKYFFHFAEERSAWSLKEYILACTEFLASEGHRCNAYNFDTTTKKQLLNSAHDIVIIDYTEKLLNPESLAKLLAENEVGSMKALYDLLRLSGIQIKLTVPLTEYVQRAGAAIVGDTERGDEMVMRLLELRRSLDIIVRDAFGGDEKFVYDIRQAFCAFMDDRQATSGWPTGTSKIGEMIAKHIDLLLRGGIKALPKTLLSDHKDRAAAEQSGQSSTGDEDAELDRQLDQALELFRFIEGKDAFEAFYKKDLARRLLMGRSASQDAERNMLRKLRDECGANFTRNLEQMFKDQEIAKGEMEAFKEHTARLESQPPVDLQVMVISAAAWPSYPEVRLRIPKEIAKEAGRFEQWYKHKHEGRKLTWAHSLANCTIKAIFPKGTKELSVSAYQAVVLVLFNDVGLDDFLSYEQISTATGLQGGDLDRTLQSLACGKVRVLTKHPKGRDVNPTDTFTINKAFSDPKIKIKINQIQLKETKEENKATHDRIVEDRKYETQAVIVRIMKARKTMGHSELLAEVFNHTRKRGPLDPSQVKKMIETLIDKDYLEREGNMYHYVS</sequence>
<dbReference type="InterPro" id="IPR059120">
    <property type="entry name" value="Cullin-like_AB"/>
</dbReference>
<dbReference type="SUPFAM" id="SSF75632">
    <property type="entry name" value="Cullin homology domain"/>
    <property type="match status" value="1"/>
</dbReference>
<dbReference type="PANTHER" id="PTHR11932">
    <property type="entry name" value="CULLIN"/>
    <property type="match status" value="1"/>
</dbReference>
<feature type="region of interest" description="Disordered" evidence="6">
    <location>
        <begin position="438"/>
        <end position="458"/>
    </location>
</feature>
<evidence type="ECO:0000256" key="6">
    <source>
        <dbReference type="SAM" id="MobiDB-lite"/>
    </source>
</evidence>
<evidence type="ECO:0000256" key="5">
    <source>
        <dbReference type="RuleBase" id="RU003829"/>
    </source>
</evidence>
<dbReference type="GeneID" id="39576851"/>
<dbReference type="OrthoDB" id="27073at2759"/>
<organism evidence="8 9">
    <name type="scientific">Sodiomyces alkalinus (strain CBS 110278 / VKM F-3762 / F11)</name>
    <name type="common">Alkaliphilic filamentous fungus</name>
    <dbReference type="NCBI Taxonomy" id="1314773"/>
    <lineage>
        <taxon>Eukaryota</taxon>
        <taxon>Fungi</taxon>
        <taxon>Dikarya</taxon>
        <taxon>Ascomycota</taxon>
        <taxon>Pezizomycotina</taxon>
        <taxon>Sordariomycetes</taxon>
        <taxon>Hypocreomycetidae</taxon>
        <taxon>Glomerellales</taxon>
        <taxon>Plectosphaerellaceae</taxon>
        <taxon>Sodiomyces</taxon>
    </lineage>
</organism>
<dbReference type="Pfam" id="PF26557">
    <property type="entry name" value="Cullin_AB"/>
    <property type="match status" value="1"/>
</dbReference>
<dbReference type="AlphaFoldDB" id="A0A3N2PNF7"/>
<dbReference type="SUPFAM" id="SSF74788">
    <property type="entry name" value="Cullin repeat-like"/>
    <property type="match status" value="1"/>
</dbReference>
<dbReference type="FunFam" id="1.10.10.10:FF:000014">
    <property type="entry name" value="Cullin 1"/>
    <property type="match status" value="1"/>
</dbReference>
<dbReference type="Pfam" id="PF00888">
    <property type="entry name" value="Cullin"/>
    <property type="match status" value="1"/>
</dbReference>
<evidence type="ECO:0000259" key="7">
    <source>
        <dbReference type="PROSITE" id="PS50069"/>
    </source>
</evidence>
<evidence type="ECO:0000313" key="8">
    <source>
        <dbReference type="EMBL" id="ROT35960.1"/>
    </source>
</evidence>
<dbReference type="Gene3D" id="1.20.1310.10">
    <property type="entry name" value="Cullin Repeats"/>
    <property type="match status" value="4"/>
</dbReference>
<dbReference type="GO" id="GO:0031625">
    <property type="term" value="F:ubiquitin protein ligase binding"/>
    <property type="evidence" value="ECO:0007669"/>
    <property type="project" value="InterPro"/>
</dbReference>
<dbReference type="InterPro" id="IPR036388">
    <property type="entry name" value="WH-like_DNA-bd_sf"/>
</dbReference>
<keyword evidence="2" id="KW-1017">Isopeptide bond</keyword>